<comment type="subcellular location">
    <subcellularLocation>
        <location evidence="1">Nucleus</location>
    </subcellularLocation>
</comment>
<feature type="domain" description="MADS-box" evidence="7">
    <location>
        <begin position="231"/>
        <end position="291"/>
    </location>
</feature>
<feature type="compositionally biased region" description="Basic and acidic residues" evidence="6">
    <location>
        <begin position="349"/>
        <end position="361"/>
    </location>
</feature>
<sequence>MKGHPGSGKSTLAHSIASSLRIPLIDKDDIRDSTVSLQHLPTPPPSSLLNDLSYDAIWRLASTQLRLGLGVVIDSPLSRRAHLDRLVSIAESSGARLVVVECKPSDRDEWRRRLERRAGSSHKPATWRDLERLVEEYGGCTEYDVGDVPKIVVDTTASVGKEEMCSGVVEFIAAHAYSKNMGQEMPLDLLDVFKFHTIHAFIGRKKKVARFLGLMKAFYIEEKNSSIQSKMENASEKMKFIEDPKARNETFLKLKAEMLKEVSELSAFYGAEFAIFFNLPSGETYAYGYPSVETIIDRYCSTNPITTEKEEEPHLQTTKSNSQTQIGSDKGKKRVLDMQDYDSGAQVEAENKKIKKLSKED</sequence>
<dbReference type="Gene3D" id="3.40.50.300">
    <property type="entry name" value="P-loop containing nucleotide triphosphate hydrolases"/>
    <property type="match status" value="1"/>
</dbReference>
<dbReference type="GO" id="GO:0016787">
    <property type="term" value="F:hydrolase activity"/>
    <property type="evidence" value="ECO:0007669"/>
    <property type="project" value="UniProtKB-KW"/>
</dbReference>
<dbReference type="PANTHER" id="PTHR37807">
    <property type="entry name" value="OS07G0160300 PROTEIN"/>
    <property type="match status" value="1"/>
</dbReference>
<evidence type="ECO:0000256" key="6">
    <source>
        <dbReference type="SAM" id="MobiDB-lite"/>
    </source>
</evidence>
<dbReference type="AlphaFoldDB" id="A0A835C8B1"/>
<comment type="caution">
    <text evidence="8">The sequence shown here is derived from an EMBL/GenBank/DDBJ whole genome shotgun (WGS) entry which is preliminary data.</text>
</comment>
<evidence type="ECO:0000259" key="7">
    <source>
        <dbReference type="PROSITE" id="PS50066"/>
    </source>
</evidence>
<dbReference type="Gene3D" id="3.40.1810.10">
    <property type="entry name" value="Transcription factor, MADS-box"/>
    <property type="match status" value="1"/>
</dbReference>
<dbReference type="InterPro" id="IPR027417">
    <property type="entry name" value="P-loop_NTPase"/>
</dbReference>
<dbReference type="Pfam" id="PF13671">
    <property type="entry name" value="AAA_33"/>
    <property type="match status" value="1"/>
</dbReference>
<dbReference type="OrthoDB" id="342190at2759"/>
<organism evidence="8 9">
    <name type="scientific">Senna tora</name>
    <dbReference type="NCBI Taxonomy" id="362788"/>
    <lineage>
        <taxon>Eukaryota</taxon>
        <taxon>Viridiplantae</taxon>
        <taxon>Streptophyta</taxon>
        <taxon>Embryophyta</taxon>
        <taxon>Tracheophyta</taxon>
        <taxon>Spermatophyta</taxon>
        <taxon>Magnoliopsida</taxon>
        <taxon>eudicotyledons</taxon>
        <taxon>Gunneridae</taxon>
        <taxon>Pentapetalae</taxon>
        <taxon>rosids</taxon>
        <taxon>fabids</taxon>
        <taxon>Fabales</taxon>
        <taxon>Fabaceae</taxon>
        <taxon>Caesalpinioideae</taxon>
        <taxon>Cassia clade</taxon>
        <taxon>Senna</taxon>
    </lineage>
</organism>
<dbReference type="GO" id="GO:0046983">
    <property type="term" value="F:protein dimerization activity"/>
    <property type="evidence" value="ECO:0007669"/>
    <property type="project" value="InterPro"/>
</dbReference>
<dbReference type="SUPFAM" id="SSF55455">
    <property type="entry name" value="SRF-like"/>
    <property type="match status" value="1"/>
</dbReference>
<dbReference type="Pfam" id="PF00319">
    <property type="entry name" value="SRF-TF"/>
    <property type="match status" value="1"/>
</dbReference>
<evidence type="ECO:0000313" key="8">
    <source>
        <dbReference type="EMBL" id="KAF7833445.1"/>
    </source>
</evidence>
<dbReference type="InterPro" id="IPR002100">
    <property type="entry name" value="TF_MADSbox"/>
</dbReference>
<dbReference type="SUPFAM" id="SSF52540">
    <property type="entry name" value="P-loop containing nucleoside triphosphate hydrolases"/>
    <property type="match status" value="1"/>
</dbReference>
<dbReference type="GO" id="GO:0005634">
    <property type="term" value="C:nucleus"/>
    <property type="evidence" value="ECO:0007669"/>
    <property type="project" value="UniProtKB-SubCell"/>
</dbReference>
<keyword evidence="8" id="KW-0378">Hydrolase</keyword>
<dbReference type="InterPro" id="IPR036879">
    <property type="entry name" value="TF_MADSbox_sf"/>
</dbReference>
<keyword evidence="3" id="KW-0238">DNA-binding</keyword>
<reference evidence="8" key="1">
    <citation type="submission" date="2020-09" db="EMBL/GenBank/DDBJ databases">
        <title>Genome-Enabled Discovery of Anthraquinone Biosynthesis in Senna tora.</title>
        <authorList>
            <person name="Kang S.-H."/>
            <person name="Pandey R.P."/>
            <person name="Lee C.-M."/>
            <person name="Sim J.-S."/>
            <person name="Jeong J.-T."/>
            <person name="Choi B.-S."/>
            <person name="Jung M."/>
            <person name="Ginzburg D."/>
            <person name="Zhao K."/>
            <person name="Won S.Y."/>
            <person name="Oh T.-J."/>
            <person name="Yu Y."/>
            <person name="Kim N.-H."/>
            <person name="Lee O.R."/>
            <person name="Lee T.-H."/>
            <person name="Bashyal P."/>
            <person name="Kim T.-S."/>
            <person name="Lee W.-H."/>
            <person name="Kawkins C."/>
            <person name="Kim C.-K."/>
            <person name="Kim J.S."/>
            <person name="Ahn B.O."/>
            <person name="Rhee S.Y."/>
            <person name="Sohng J.K."/>
        </authorList>
    </citation>
    <scope>NUCLEOTIDE SEQUENCE</scope>
    <source>
        <tissue evidence="8">Leaf</tissue>
    </source>
</reference>
<keyword evidence="2" id="KW-0805">Transcription regulation</keyword>
<evidence type="ECO:0000256" key="1">
    <source>
        <dbReference type="ARBA" id="ARBA00004123"/>
    </source>
</evidence>
<keyword evidence="5" id="KW-0539">Nucleus</keyword>
<evidence type="ECO:0000256" key="2">
    <source>
        <dbReference type="ARBA" id="ARBA00023015"/>
    </source>
</evidence>
<accession>A0A835C8B1</accession>
<evidence type="ECO:0000256" key="3">
    <source>
        <dbReference type="ARBA" id="ARBA00023125"/>
    </source>
</evidence>
<feature type="region of interest" description="Disordered" evidence="6">
    <location>
        <begin position="309"/>
        <end position="361"/>
    </location>
</feature>
<dbReference type="PANTHER" id="PTHR37807:SF3">
    <property type="entry name" value="OS07G0160300 PROTEIN"/>
    <property type="match status" value="1"/>
</dbReference>
<keyword evidence="9" id="KW-1185">Reference proteome</keyword>
<evidence type="ECO:0000256" key="4">
    <source>
        <dbReference type="ARBA" id="ARBA00023163"/>
    </source>
</evidence>
<dbReference type="PROSITE" id="PS50066">
    <property type="entry name" value="MADS_BOX_2"/>
    <property type="match status" value="1"/>
</dbReference>
<dbReference type="GO" id="GO:0003677">
    <property type="term" value="F:DNA binding"/>
    <property type="evidence" value="ECO:0007669"/>
    <property type="project" value="UniProtKB-KW"/>
</dbReference>
<proteinExistence type="predicted"/>
<dbReference type="EMBL" id="JAAIUW010000005">
    <property type="protein sequence ID" value="KAF7833445.1"/>
    <property type="molecule type" value="Genomic_DNA"/>
</dbReference>
<protein>
    <submittedName>
        <fullName evidence="8">P-loop containing nucleoside triphosphate hydrolase</fullName>
    </submittedName>
</protein>
<name>A0A835C8B1_9FABA</name>
<evidence type="ECO:0000313" key="9">
    <source>
        <dbReference type="Proteomes" id="UP000634136"/>
    </source>
</evidence>
<feature type="compositionally biased region" description="Polar residues" evidence="6">
    <location>
        <begin position="315"/>
        <end position="327"/>
    </location>
</feature>
<dbReference type="Proteomes" id="UP000634136">
    <property type="component" value="Unassembled WGS sequence"/>
</dbReference>
<gene>
    <name evidence="8" type="ORF">G2W53_015778</name>
</gene>
<keyword evidence="4" id="KW-0804">Transcription</keyword>
<evidence type="ECO:0000256" key="5">
    <source>
        <dbReference type="ARBA" id="ARBA00023242"/>
    </source>
</evidence>